<feature type="transmembrane region" description="Helical" evidence="1">
    <location>
        <begin position="64"/>
        <end position="91"/>
    </location>
</feature>
<protein>
    <submittedName>
        <fullName evidence="2">Uncharacterized protein</fullName>
    </submittedName>
</protein>
<keyword evidence="1" id="KW-1133">Transmembrane helix</keyword>
<keyword evidence="2" id="KW-0496">Mitochondrion</keyword>
<keyword evidence="1" id="KW-0812">Transmembrane</keyword>
<dbReference type="EMBL" id="MN873037">
    <property type="protein sequence ID" value="QIC20260.1"/>
    <property type="molecule type" value="Genomic_DNA"/>
</dbReference>
<dbReference type="GeneID" id="44795447"/>
<organism evidence="2">
    <name type="scientific">Tricholoma flavovirens</name>
    <dbReference type="NCBI Taxonomy" id="80606"/>
    <lineage>
        <taxon>Eukaryota</taxon>
        <taxon>Fungi</taxon>
        <taxon>Dikarya</taxon>
        <taxon>Basidiomycota</taxon>
        <taxon>Agaricomycotina</taxon>
        <taxon>Agaricomycetes</taxon>
        <taxon>Agaricomycetidae</taxon>
        <taxon>Agaricales</taxon>
        <taxon>Tricholomatineae</taxon>
        <taxon>Tricholomataceae</taxon>
        <taxon>Tricholoma</taxon>
    </lineage>
</organism>
<gene>
    <name evidence="2" type="primary">orf141</name>
</gene>
<feature type="transmembrane region" description="Helical" evidence="1">
    <location>
        <begin position="112"/>
        <end position="137"/>
    </location>
</feature>
<keyword evidence="1" id="KW-0472">Membrane</keyword>
<geneLocation type="mitochondrion" evidence="2"/>
<proteinExistence type="predicted"/>
<evidence type="ECO:0000256" key="1">
    <source>
        <dbReference type="SAM" id="Phobius"/>
    </source>
</evidence>
<dbReference type="AlphaFoldDB" id="A0A6C0W538"/>
<accession>A0A6C0W538</accession>
<evidence type="ECO:0000313" key="2">
    <source>
        <dbReference type="EMBL" id="QIC20260.1"/>
    </source>
</evidence>
<sequence length="141" mass="16315">MKIKIKKTRITKMIIKTLVNNLIINKFRTPNEYKNSFSFAILLSYLNINVGNDAPIIAHYSSSILILSLIVLYSFTNIICYLSSIILLKFYKIGDKYPKLSRILSYFEKTTVIMIIIEVIIGYIVLLMIILFSFYILTNVS</sequence>
<name>A0A6C0W538_9AGAR</name>
<reference evidence="2" key="1">
    <citation type="journal article" date="2021" name="Front. Genet.">
        <title>Comparative Mitogenomic Analysis Reveals Dynamics of Intron Within and Between Tricholoma Species and Phylogeny of Basidiomycota.</title>
        <authorList>
            <person name="Huang W."/>
            <person name="Feng H."/>
            <person name="Tu W."/>
            <person name="Xiong C."/>
            <person name="Jin X."/>
            <person name="Li P."/>
            <person name="Wang X."/>
            <person name="Li Q."/>
        </authorList>
    </citation>
    <scope>NUCLEOTIDE SEQUENCE</scope>
</reference>
<feature type="transmembrane region" description="Helical" evidence="1">
    <location>
        <begin position="36"/>
        <end position="58"/>
    </location>
</feature>
<dbReference type="RefSeq" id="YP_009739416.1">
    <property type="nucleotide sequence ID" value="NC_046501.1"/>
</dbReference>